<dbReference type="SUPFAM" id="SSF51905">
    <property type="entry name" value="FAD/NAD(P)-binding domain"/>
    <property type="match status" value="2"/>
</dbReference>
<keyword evidence="3" id="KW-0274">FAD</keyword>
<dbReference type="Pfam" id="PF07992">
    <property type="entry name" value="Pyr_redox_2"/>
    <property type="match status" value="1"/>
</dbReference>
<feature type="domain" description="NADH-rubredoxin oxidoreductase C-terminal" evidence="5">
    <location>
        <begin position="313"/>
        <end position="382"/>
    </location>
</feature>
<dbReference type="AlphaFoldDB" id="A0A1S8T5V8"/>
<evidence type="ECO:0000259" key="4">
    <source>
        <dbReference type="Pfam" id="PF07992"/>
    </source>
</evidence>
<evidence type="ECO:0000256" key="1">
    <source>
        <dbReference type="ARBA" id="ARBA00001974"/>
    </source>
</evidence>
<dbReference type="PRINTS" id="PR00368">
    <property type="entry name" value="FADPNR"/>
</dbReference>
<dbReference type="InterPro" id="IPR041575">
    <property type="entry name" value="Rubredoxin_C"/>
</dbReference>
<dbReference type="Gene3D" id="3.30.390.30">
    <property type="match status" value="1"/>
</dbReference>
<feature type="domain" description="FAD/NAD(P)-binding" evidence="4">
    <location>
        <begin position="4"/>
        <end position="294"/>
    </location>
</feature>
<dbReference type="InterPro" id="IPR023753">
    <property type="entry name" value="FAD/NAD-binding_dom"/>
</dbReference>
<dbReference type="EMBL" id="MWMH01000005">
    <property type="protein sequence ID" value="OOP72458.1"/>
    <property type="molecule type" value="Genomic_DNA"/>
</dbReference>
<evidence type="ECO:0000313" key="7">
    <source>
        <dbReference type="EMBL" id="OOP72458.1"/>
    </source>
</evidence>
<dbReference type="Pfam" id="PF18267">
    <property type="entry name" value="Rubredoxin_C"/>
    <property type="match status" value="1"/>
</dbReference>
<dbReference type="EMBL" id="JABAGV010000006">
    <property type="protein sequence ID" value="MBC2473775.1"/>
    <property type="molecule type" value="Genomic_DNA"/>
</dbReference>
<proteinExistence type="predicted"/>
<sequence>MEEKIVIIGSGIAAISAAKAIREIDKQSEIVIFGEEKFYPYYRIKISKGLLGNLEEDKLLIQKKKWYTDNNIQVYSDNKVTGVDTKNKEAILENGTRVPYTKLLLANGASNLTPPIKGIDKPGVFNLRTLDGALKILEYLNNVKRVLLIGGGVQNLEIANILSECGKKVIIAEFASRLMPRQLDEFASDKLKKSIEAQNIEVMLDTQVQEIFGEEKVKGFITKSGAQGACDMVIYSTGIMPNVSIAQNTDLEVNKGIVVNNKMQTNMKDIFAAGDVSEFNGRVYGLWSMAMQQGKVAGANICNQDLIFEHSAPVTSLSAFGISVFSMGYIEGDQDIDLLVEGSDNEHKYYKILISNNHIVGTIVLGDNKKFMVIKSLIENKIEVNINEAAKYSIDEFIEIISNKKGN</sequence>
<organism evidence="7 8">
    <name type="scientific">Clostridium beijerinckii</name>
    <name type="common">Clostridium MP</name>
    <dbReference type="NCBI Taxonomy" id="1520"/>
    <lineage>
        <taxon>Bacteria</taxon>
        <taxon>Bacillati</taxon>
        <taxon>Bacillota</taxon>
        <taxon>Clostridia</taxon>
        <taxon>Eubacteriales</taxon>
        <taxon>Clostridiaceae</taxon>
        <taxon>Clostridium</taxon>
    </lineage>
</organism>
<evidence type="ECO:0000259" key="5">
    <source>
        <dbReference type="Pfam" id="PF18267"/>
    </source>
</evidence>
<protein>
    <submittedName>
        <fullName evidence="6 7">FAD-dependent oxidoreductase</fullName>
    </submittedName>
</protein>
<comment type="caution">
    <text evidence="7">The sequence shown here is derived from an EMBL/GenBank/DDBJ whole genome shotgun (WGS) entry which is preliminary data.</text>
</comment>
<dbReference type="GO" id="GO:0016491">
    <property type="term" value="F:oxidoreductase activity"/>
    <property type="evidence" value="ECO:0007669"/>
    <property type="project" value="InterPro"/>
</dbReference>
<reference evidence="6" key="2">
    <citation type="submission" date="2020-04" db="EMBL/GenBank/DDBJ databases">
        <authorList>
            <person name="Brown S."/>
        </authorList>
    </citation>
    <scope>NUCLEOTIDE SEQUENCE</scope>
    <source>
        <strain evidence="6">DJ015</strain>
    </source>
</reference>
<reference evidence="7 8" key="1">
    <citation type="submission" date="2017-02" db="EMBL/GenBank/DDBJ databases">
        <title>Genome sequence of Clostridium beijerinckii Br21.</title>
        <authorList>
            <person name="Fonseca B.C."/>
            <person name="Guazzaroni M.E."/>
            <person name="Riano-Pachon D.M."/>
            <person name="Reginatto V."/>
        </authorList>
    </citation>
    <scope>NUCLEOTIDE SEQUENCE [LARGE SCALE GENOMIC DNA]</scope>
    <source>
        <strain evidence="7 8">Br21</strain>
    </source>
</reference>
<evidence type="ECO:0000313" key="6">
    <source>
        <dbReference type="EMBL" id="MBC2473775.1"/>
    </source>
</evidence>
<dbReference type="PANTHER" id="PTHR43429">
    <property type="entry name" value="PYRIDINE NUCLEOTIDE-DISULFIDE OXIDOREDUCTASE DOMAIN-CONTAINING"/>
    <property type="match status" value="1"/>
</dbReference>
<dbReference type="Proteomes" id="UP000190959">
    <property type="component" value="Unassembled WGS sequence"/>
</dbReference>
<dbReference type="Proteomes" id="UP001194098">
    <property type="component" value="Unassembled WGS sequence"/>
</dbReference>
<dbReference type="RefSeq" id="WP_077844281.1">
    <property type="nucleotide sequence ID" value="NZ_CP144906.1"/>
</dbReference>
<accession>A0A1S8T5V8</accession>
<dbReference type="PRINTS" id="PR00411">
    <property type="entry name" value="PNDRDTASEI"/>
</dbReference>
<evidence type="ECO:0000256" key="2">
    <source>
        <dbReference type="ARBA" id="ARBA00022630"/>
    </source>
</evidence>
<dbReference type="Gene3D" id="3.50.50.60">
    <property type="entry name" value="FAD/NAD(P)-binding domain"/>
    <property type="match status" value="2"/>
</dbReference>
<dbReference type="InterPro" id="IPR050260">
    <property type="entry name" value="FAD-bd_OxRdtase"/>
</dbReference>
<evidence type="ECO:0000313" key="8">
    <source>
        <dbReference type="Proteomes" id="UP000190959"/>
    </source>
</evidence>
<reference evidence="6" key="3">
    <citation type="journal article" date="2022" name="Nat. Biotechnol.">
        <title>Carbon-negative production of acetone and isopropanol by gas fermentation at industrial pilot scale.</title>
        <authorList>
            <person name="Liew F.E."/>
            <person name="Nogle R."/>
            <person name="Abdalla T."/>
            <person name="Rasor B.J."/>
            <person name="Canter C."/>
            <person name="Jensen R.O."/>
            <person name="Wang L."/>
            <person name="Strutz J."/>
            <person name="Chirania P."/>
            <person name="De Tissera S."/>
            <person name="Mueller A.P."/>
            <person name="Ruan Z."/>
            <person name="Gao A."/>
            <person name="Tran L."/>
            <person name="Engle N.L."/>
            <person name="Bromley J.C."/>
            <person name="Daniell J."/>
            <person name="Conrado R."/>
            <person name="Tschaplinski T.J."/>
            <person name="Giannone R.J."/>
            <person name="Hettich R.L."/>
            <person name="Karim A.S."/>
            <person name="Simpson S.D."/>
            <person name="Brown S.D."/>
            <person name="Leang C."/>
            <person name="Jewett M.C."/>
            <person name="Kopke M."/>
        </authorList>
    </citation>
    <scope>NUCLEOTIDE SEQUENCE</scope>
    <source>
        <strain evidence="6">DJ015</strain>
    </source>
</reference>
<comment type="cofactor">
    <cofactor evidence="1">
        <name>FAD</name>
        <dbReference type="ChEBI" id="CHEBI:57692"/>
    </cofactor>
</comment>
<name>A0A1S8T5V8_CLOBE</name>
<gene>
    <name evidence="7" type="ORF">CBEIBR21_16125</name>
    <name evidence="6" type="ORF">HGI39_03440</name>
</gene>
<dbReference type="PANTHER" id="PTHR43429:SF3">
    <property type="entry name" value="NITRITE REDUCTASE [NAD(P)H]"/>
    <property type="match status" value="1"/>
</dbReference>
<dbReference type="InterPro" id="IPR036188">
    <property type="entry name" value="FAD/NAD-bd_sf"/>
</dbReference>
<evidence type="ECO:0000256" key="3">
    <source>
        <dbReference type="ARBA" id="ARBA00022827"/>
    </source>
</evidence>
<dbReference type="InterPro" id="IPR016156">
    <property type="entry name" value="FAD/NAD-linked_Rdtase_dimer_sf"/>
</dbReference>
<keyword evidence="2" id="KW-0285">Flavoprotein</keyword>